<dbReference type="InterPro" id="IPR001087">
    <property type="entry name" value="GDSL"/>
</dbReference>
<dbReference type="InterPro" id="IPR036514">
    <property type="entry name" value="SGNH_hydro_sf"/>
</dbReference>
<organism evidence="2 3">
    <name type="scientific">Zea mays</name>
    <name type="common">Maize</name>
    <dbReference type="NCBI Taxonomy" id="4577"/>
    <lineage>
        <taxon>Eukaryota</taxon>
        <taxon>Viridiplantae</taxon>
        <taxon>Streptophyta</taxon>
        <taxon>Embryophyta</taxon>
        <taxon>Tracheophyta</taxon>
        <taxon>Spermatophyta</taxon>
        <taxon>Magnoliopsida</taxon>
        <taxon>Liliopsida</taxon>
        <taxon>Poales</taxon>
        <taxon>Poaceae</taxon>
        <taxon>PACMAD clade</taxon>
        <taxon>Panicoideae</taxon>
        <taxon>Andropogonodae</taxon>
        <taxon>Andropogoneae</taxon>
        <taxon>Tripsacinae</taxon>
        <taxon>Zea</taxon>
    </lineage>
</organism>
<evidence type="ECO:0000256" key="1">
    <source>
        <dbReference type="ARBA" id="ARBA00008668"/>
    </source>
</evidence>
<name>A0A3L6G3C0_MAIZE</name>
<comment type="caution">
    <text evidence="2">The sequence shown here is derived from an EMBL/GenBank/DDBJ whole genome shotgun (WGS) entry which is preliminary data.</text>
</comment>
<dbReference type="Proteomes" id="UP000251960">
    <property type="component" value="Chromosome 2"/>
</dbReference>
<dbReference type="PANTHER" id="PTHR47340">
    <property type="entry name" value="DUPLICATED HOMEODOMAIN-LIKE SUPERFAMILY PROTEIN"/>
    <property type="match status" value="1"/>
</dbReference>
<gene>
    <name evidence="2" type="primary">At5g45920_4</name>
    <name evidence="2" type="ORF">Zm00014a_035512</name>
</gene>
<dbReference type="SUPFAM" id="SSF52266">
    <property type="entry name" value="SGNH hydrolase"/>
    <property type="match status" value="1"/>
</dbReference>
<comment type="similarity">
    <text evidence="1">Belongs to the 'GDSL' lipolytic enzyme family.</text>
</comment>
<protein>
    <submittedName>
        <fullName evidence="2">GDSL esterase/lipase</fullName>
    </submittedName>
</protein>
<dbReference type="AlphaFoldDB" id="A0A3L6G3C0"/>
<sequence>MGARPRSRSALPRLSFLPRRRHRPRLICLLPDAAEVVAAAPPAHCTAPEPPSCISEFGSEAPRDSQSSALDLTVEVVGPLDQRASRCRAADSPTRAKDPDMRSRLMLFGDSITELSFTSGGWGTALTDRFARQADVVLRGLSGYNTRWALKVLPRAMEGAAGVGVDPAAVTVFFGANDASLPDQVQAHQHVPLKEYQSNLRAICAYFKAGIEGCNYSRKFSHRGDTYRKTVTFWWDIKGSRSADICDTFDMIKEPGELIVSPKFLQKSDVSPGVAEGKACAAADLSSLIASKEAGSQNDINNDRPKTSLCHADSMKIKVSDELPVKQWTYCDHMSDLHSSFTSANNDTTKEMNEVLFKSLPPDTSALDLLASSDLLSQQKIDLIGKERLGVRKTRLRLKEQILTMKFKAYRHLWKEDVRLLSAKKQRLKSNKRIDQNNRTSQIGSQRQCFSNRSRLAMPGRRRSAALDVGEVQDTGESVLLDVRERGVPLHVSLGVGGVEVVLGLEGEVPVHDVGAAEHLGGGGRVGGGLDDDSNDGFTSRLCVLDLTCSSHDIYKP</sequence>
<reference evidence="2 3" key="1">
    <citation type="journal article" date="2018" name="Nat. Genet.">
        <title>Extensive intraspecific gene order and gene structural variations between Mo17 and other maize genomes.</title>
        <authorList>
            <person name="Sun S."/>
            <person name="Zhou Y."/>
            <person name="Chen J."/>
            <person name="Shi J."/>
            <person name="Zhao H."/>
            <person name="Zhao H."/>
            <person name="Song W."/>
            <person name="Zhang M."/>
            <person name="Cui Y."/>
            <person name="Dong X."/>
            <person name="Liu H."/>
            <person name="Ma X."/>
            <person name="Jiao Y."/>
            <person name="Wang B."/>
            <person name="Wei X."/>
            <person name="Stein J.C."/>
            <person name="Glaubitz J.C."/>
            <person name="Lu F."/>
            <person name="Yu G."/>
            <person name="Liang C."/>
            <person name="Fengler K."/>
            <person name="Li B."/>
            <person name="Rafalski A."/>
            <person name="Schnable P.S."/>
            <person name="Ware D.H."/>
            <person name="Buckler E.S."/>
            <person name="Lai J."/>
        </authorList>
    </citation>
    <scope>NUCLEOTIDE SEQUENCE [LARGE SCALE GENOMIC DNA]</scope>
    <source>
        <strain evidence="3">cv. Missouri 17</strain>
        <tissue evidence="2">Seedling</tissue>
    </source>
</reference>
<dbReference type="PANTHER" id="PTHR47340:SF1">
    <property type="entry name" value="DUPLICATED HOMEODOMAIN-LIKE SUPERFAMILY PROTEIN"/>
    <property type="match status" value="1"/>
</dbReference>
<accession>A0A3L6G3C0</accession>
<dbReference type="GO" id="GO:0016788">
    <property type="term" value="F:hydrolase activity, acting on ester bonds"/>
    <property type="evidence" value="ECO:0007669"/>
    <property type="project" value="InterPro"/>
</dbReference>
<proteinExistence type="inferred from homology"/>
<dbReference type="Gene3D" id="3.40.50.1110">
    <property type="entry name" value="SGNH hydrolase"/>
    <property type="match status" value="1"/>
</dbReference>
<dbReference type="Pfam" id="PF00657">
    <property type="entry name" value="Lipase_GDSL"/>
    <property type="match status" value="1"/>
</dbReference>
<evidence type="ECO:0000313" key="3">
    <source>
        <dbReference type="Proteomes" id="UP000251960"/>
    </source>
</evidence>
<dbReference type="EMBL" id="NCVQ01000003">
    <property type="protein sequence ID" value="PWZ41625.1"/>
    <property type="molecule type" value="Genomic_DNA"/>
</dbReference>
<evidence type="ECO:0000313" key="2">
    <source>
        <dbReference type="EMBL" id="PWZ41625.1"/>
    </source>
</evidence>